<name>A0ABN8M315_9CNID</name>
<keyword evidence="3 9" id="KW-0862">Zinc</keyword>
<evidence type="ECO:0000256" key="6">
    <source>
        <dbReference type="ARBA" id="ARBA00023163"/>
    </source>
</evidence>
<evidence type="ECO:0000313" key="12">
    <source>
        <dbReference type="EMBL" id="CAH3022887.1"/>
    </source>
</evidence>
<dbReference type="SUPFAM" id="SSF48508">
    <property type="entry name" value="Nuclear receptor ligand-binding domain"/>
    <property type="match status" value="1"/>
</dbReference>
<dbReference type="PRINTS" id="PR00398">
    <property type="entry name" value="STRDHORMONER"/>
</dbReference>
<evidence type="ECO:0000259" key="11">
    <source>
        <dbReference type="PROSITE" id="PS51843"/>
    </source>
</evidence>
<keyword evidence="4 9" id="KW-0805">Transcription regulation</keyword>
<feature type="domain" description="NR LBD" evidence="11">
    <location>
        <begin position="111"/>
        <end position="331"/>
    </location>
</feature>
<dbReference type="Proteomes" id="UP001159427">
    <property type="component" value="Unassembled WGS sequence"/>
</dbReference>
<accession>A0ABN8M315</accession>
<keyword evidence="5 9" id="KW-0238">DNA-binding</keyword>
<dbReference type="PROSITE" id="PS51030">
    <property type="entry name" value="NUCLEAR_REC_DBD_2"/>
    <property type="match status" value="1"/>
</dbReference>
<evidence type="ECO:0000256" key="1">
    <source>
        <dbReference type="ARBA" id="ARBA00022723"/>
    </source>
</evidence>
<protein>
    <submittedName>
        <fullName evidence="12">Uncharacterized protein</fullName>
    </submittedName>
</protein>
<dbReference type="InterPro" id="IPR035500">
    <property type="entry name" value="NHR-like_dom_sf"/>
</dbReference>
<dbReference type="PANTHER" id="PTHR24083">
    <property type="entry name" value="NUCLEAR HORMONE RECEPTOR"/>
    <property type="match status" value="1"/>
</dbReference>
<dbReference type="Gene3D" id="3.30.50.10">
    <property type="entry name" value="Erythroid Transcription Factor GATA-1, subunit A"/>
    <property type="match status" value="1"/>
</dbReference>
<comment type="caution">
    <text evidence="12">The sequence shown here is derived from an EMBL/GenBank/DDBJ whole genome shotgun (WGS) entry which is preliminary data.</text>
</comment>
<evidence type="ECO:0000256" key="4">
    <source>
        <dbReference type="ARBA" id="ARBA00023015"/>
    </source>
</evidence>
<dbReference type="InterPro" id="IPR050274">
    <property type="entry name" value="Nuclear_hormone_rcpt_NR2"/>
</dbReference>
<feature type="domain" description="Nuclear receptor" evidence="10">
    <location>
        <begin position="18"/>
        <end position="93"/>
    </location>
</feature>
<dbReference type="PROSITE" id="PS51843">
    <property type="entry name" value="NR_LBD"/>
    <property type="match status" value="1"/>
</dbReference>
<dbReference type="Pfam" id="PF00104">
    <property type="entry name" value="Hormone_recep"/>
    <property type="match status" value="1"/>
</dbReference>
<keyword evidence="1 9" id="KW-0479">Metal-binding</keyword>
<dbReference type="SUPFAM" id="SSF57716">
    <property type="entry name" value="Glucocorticoid receptor-like (DNA-binding domain)"/>
    <property type="match status" value="1"/>
</dbReference>
<dbReference type="PROSITE" id="PS00031">
    <property type="entry name" value="NUCLEAR_REC_DBD_1"/>
    <property type="match status" value="1"/>
</dbReference>
<dbReference type="CDD" id="cd06916">
    <property type="entry name" value="NR_DBD_like"/>
    <property type="match status" value="1"/>
</dbReference>
<dbReference type="SMART" id="SM00430">
    <property type="entry name" value="HOLI"/>
    <property type="match status" value="1"/>
</dbReference>
<dbReference type="InterPro" id="IPR013088">
    <property type="entry name" value="Znf_NHR/GATA"/>
</dbReference>
<comment type="subcellular location">
    <subcellularLocation>
        <location evidence="9">Nucleus</location>
    </subcellularLocation>
</comment>
<dbReference type="Pfam" id="PF00105">
    <property type="entry name" value="zf-C4"/>
    <property type="match status" value="1"/>
</dbReference>
<dbReference type="InterPro" id="IPR000536">
    <property type="entry name" value="Nucl_hrmn_rcpt_lig-bd"/>
</dbReference>
<dbReference type="Gene3D" id="1.10.565.10">
    <property type="entry name" value="Retinoid X Receptor"/>
    <property type="match status" value="1"/>
</dbReference>
<keyword evidence="8 9" id="KW-0539">Nucleus</keyword>
<reference evidence="12 13" key="1">
    <citation type="submission" date="2022-05" db="EMBL/GenBank/DDBJ databases">
        <authorList>
            <consortium name="Genoscope - CEA"/>
            <person name="William W."/>
        </authorList>
    </citation>
    <scope>NUCLEOTIDE SEQUENCE [LARGE SCALE GENOMIC DNA]</scope>
</reference>
<comment type="similarity">
    <text evidence="9">Belongs to the nuclear hormone receptor family.</text>
</comment>
<evidence type="ECO:0000259" key="10">
    <source>
        <dbReference type="PROSITE" id="PS51030"/>
    </source>
</evidence>
<keyword evidence="2 9" id="KW-0863">Zinc-finger</keyword>
<dbReference type="PRINTS" id="PR00047">
    <property type="entry name" value="STROIDFINGER"/>
</dbReference>
<dbReference type="SMART" id="SM00399">
    <property type="entry name" value="ZnF_C4"/>
    <property type="match status" value="1"/>
</dbReference>
<dbReference type="EMBL" id="CALNXI010000238">
    <property type="protein sequence ID" value="CAH3022887.1"/>
    <property type="molecule type" value="Genomic_DNA"/>
</dbReference>
<evidence type="ECO:0000313" key="13">
    <source>
        <dbReference type="Proteomes" id="UP001159427"/>
    </source>
</evidence>
<evidence type="ECO:0000256" key="8">
    <source>
        <dbReference type="ARBA" id="ARBA00023242"/>
    </source>
</evidence>
<keyword evidence="13" id="KW-1185">Reference proteome</keyword>
<keyword evidence="7 9" id="KW-0675">Receptor</keyword>
<evidence type="ECO:0000256" key="3">
    <source>
        <dbReference type="ARBA" id="ARBA00022833"/>
    </source>
</evidence>
<evidence type="ECO:0000256" key="7">
    <source>
        <dbReference type="ARBA" id="ARBA00023170"/>
    </source>
</evidence>
<evidence type="ECO:0000256" key="5">
    <source>
        <dbReference type="ARBA" id="ARBA00023125"/>
    </source>
</evidence>
<proteinExistence type="inferred from homology"/>
<evidence type="ECO:0000256" key="2">
    <source>
        <dbReference type="ARBA" id="ARBA00022771"/>
    </source>
</evidence>
<dbReference type="InterPro" id="IPR001723">
    <property type="entry name" value="Nuclear_hrmn_rcpt"/>
</dbReference>
<sequence>MSWSQLHEVYWYDNPEKTIDCAVCNAPSSGRHYGVFTCEGCKCFFNRTVRYKLSYSCESSGNCRIDRQNRTQCQYCRFQKCVGVGMRRDAIRRGRPTKYSYLSRSSKSFTSQYDLITLLTQLERSTRAAITAAPNSPNIKSSPSHKVWTLFTAALKWVQHVPMFANLDICEQYSMLRCCWSDLFILIAAQYDLQIDSVALAYEIDSCTGMCNERKLRLKQTLANFHECLLRLRGLEEAEYACLRVMVLFSSDSVEAGCLPDAETSQEVVLSAMERYCKTRFPDETFRFGKILLKLMGLRAVNAKDLEFLFFSKVLPYSSIADVIRNQLVSDLPSPVHRMSYGECKEASLKSTCQ</sequence>
<dbReference type="InterPro" id="IPR001628">
    <property type="entry name" value="Znf_hrmn_rcpt"/>
</dbReference>
<evidence type="ECO:0000256" key="9">
    <source>
        <dbReference type="RuleBase" id="RU004334"/>
    </source>
</evidence>
<keyword evidence="6 9" id="KW-0804">Transcription</keyword>
<gene>
    <name evidence="12" type="ORF">PEVE_00017238</name>
</gene>
<organism evidence="12 13">
    <name type="scientific">Porites evermanni</name>
    <dbReference type="NCBI Taxonomy" id="104178"/>
    <lineage>
        <taxon>Eukaryota</taxon>
        <taxon>Metazoa</taxon>
        <taxon>Cnidaria</taxon>
        <taxon>Anthozoa</taxon>
        <taxon>Hexacorallia</taxon>
        <taxon>Scleractinia</taxon>
        <taxon>Fungiina</taxon>
        <taxon>Poritidae</taxon>
        <taxon>Porites</taxon>
    </lineage>
</organism>